<evidence type="ECO:0000256" key="3">
    <source>
        <dbReference type="ARBA" id="ARBA00023163"/>
    </source>
</evidence>
<evidence type="ECO:0000256" key="2">
    <source>
        <dbReference type="ARBA" id="ARBA00023125"/>
    </source>
</evidence>
<feature type="domain" description="HTH luxR-type" evidence="4">
    <location>
        <begin position="631"/>
        <end position="696"/>
    </location>
</feature>
<dbReference type="SUPFAM" id="SSF52540">
    <property type="entry name" value="P-loop containing nucleoside triphosphate hydrolases"/>
    <property type="match status" value="1"/>
</dbReference>
<proteinExistence type="predicted"/>
<dbReference type="PANTHER" id="PTHR44688">
    <property type="entry name" value="DNA-BINDING TRANSCRIPTIONAL ACTIVATOR DEVR_DOSR"/>
    <property type="match status" value="1"/>
</dbReference>
<keyword evidence="6" id="KW-1185">Reference proteome</keyword>
<evidence type="ECO:0000313" key="6">
    <source>
        <dbReference type="Proteomes" id="UP000269097"/>
    </source>
</evidence>
<dbReference type="SUPFAM" id="SSF46894">
    <property type="entry name" value="C-terminal effector domain of the bipartite response regulators"/>
    <property type="match status" value="1"/>
</dbReference>
<name>A0A3G3JZ94_9BACL</name>
<dbReference type="EMBL" id="CP033433">
    <property type="protein sequence ID" value="AYQ73472.1"/>
    <property type="molecule type" value="Genomic_DNA"/>
</dbReference>
<evidence type="ECO:0000259" key="4">
    <source>
        <dbReference type="PROSITE" id="PS50043"/>
    </source>
</evidence>
<gene>
    <name evidence="5" type="ORF">EAV92_13330</name>
</gene>
<dbReference type="AlphaFoldDB" id="A0A3G3JZ94"/>
<dbReference type="KEGG" id="coh:EAV92_13330"/>
<evidence type="ECO:0000313" key="5">
    <source>
        <dbReference type="EMBL" id="AYQ73472.1"/>
    </source>
</evidence>
<dbReference type="PROSITE" id="PS50043">
    <property type="entry name" value="HTH_LUXR_2"/>
    <property type="match status" value="1"/>
</dbReference>
<dbReference type="InterPro" id="IPR027417">
    <property type="entry name" value="P-loop_NTPase"/>
</dbReference>
<evidence type="ECO:0000256" key="1">
    <source>
        <dbReference type="ARBA" id="ARBA00023015"/>
    </source>
</evidence>
<dbReference type="PANTHER" id="PTHR44688:SF16">
    <property type="entry name" value="DNA-BINDING TRANSCRIPTIONAL ACTIVATOR DEVR_DOSR"/>
    <property type="match status" value="1"/>
</dbReference>
<accession>A0A3G3JZ94</accession>
<sequence length="698" mass="78438">MESIRVRAVNVLTTTREFDGTGETEPSFADREDYYFVGRNAERLRFRGYLDGQPEKRTLWSISGTGGMGKTTLLAAFRREAERAGAVFLLIDSRDIPHREDEVCRRILTLLEIAPEKMPGSDGSVSAWTEACIGTLREIAKKRRVILAFDTFEEFSDLEVWLRERLFARLADNVLLMTAGRFPLGGAWTVSPAWRERLNPIPLGALSQEESRVYAERCGLPEGEEADRVWRASFGHPLAMSLATAHRTNIGTHAEAMDSRAWFHEMADIWLKEVADPELRLLVEAASLPKRFNARILAAALGVPEIPSAAFDGLIRLSFIRKADQGWAMHDLMRDAVAAYLREREPDRYKALTARLACYFADRILEHGGTRSVAHEVGELYQFVGGETITAFYRNAPAHSLWEQVNSETVKEAEKYILLRFAAPDRFISTVAIEPESGQEIRIAFSDSLPKASLQGLDPQAWYEMDQRSLFLLRDENREAVGLAAILPIHAGTVAYMDQDPFSSPYMSTLSSAVRRSLTVSPEEPAGWFIRSIDYSDWTDHLSQNEVFSLMFRYLCSGRLLVCCPPPIEAFMVIHERMGFEAAAGTEHGGYREIPSPMLVLDTRGQRLARLLEQLLNRAGIAWRHGESSADAEELAILSAREREVAMLAAEGLSNAEIAARLYVSEATVKKHLSTIFEKLGLKRRSQLATRFARHPLL</sequence>
<dbReference type="CDD" id="cd06170">
    <property type="entry name" value="LuxR_C_like"/>
    <property type="match status" value="1"/>
</dbReference>
<dbReference type="InterPro" id="IPR036388">
    <property type="entry name" value="WH-like_DNA-bd_sf"/>
</dbReference>
<keyword evidence="1" id="KW-0805">Transcription regulation</keyword>
<dbReference type="Proteomes" id="UP000269097">
    <property type="component" value="Chromosome"/>
</dbReference>
<dbReference type="InterPro" id="IPR016032">
    <property type="entry name" value="Sig_transdc_resp-reg_C-effctor"/>
</dbReference>
<organism evidence="5 6">
    <name type="scientific">Cohnella candidum</name>
    <dbReference type="NCBI Taxonomy" id="2674991"/>
    <lineage>
        <taxon>Bacteria</taxon>
        <taxon>Bacillati</taxon>
        <taxon>Bacillota</taxon>
        <taxon>Bacilli</taxon>
        <taxon>Bacillales</taxon>
        <taxon>Paenibacillaceae</taxon>
        <taxon>Cohnella</taxon>
    </lineage>
</organism>
<keyword evidence="3" id="KW-0804">Transcription</keyword>
<dbReference type="GO" id="GO:0003677">
    <property type="term" value="F:DNA binding"/>
    <property type="evidence" value="ECO:0007669"/>
    <property type="project" value="UniProtKB-KW"/>
</dbReference>
<keyword evidence="2" id="KW-0238">DNA-binding</keyword>
<dbReference type="Gene3D" id="3.40.50.300">
    <property type="entry name" value="P-loop containing nucleotide triphosphate hydrolases"/>
    <property type="match status" value="1"/>
</dbReference>
<reference evidence="5 6" key="1">
    <citation type="submission" date="2018-10" db="EMBL/GenBank/DDBJ databases">
        <title>Genome Sequence of Cohnella sp.</title>
        <authorList>
            <person name="Srinivasan S."/>
            <person name="Kim M.K."/>
        </authorList>
    </citation>
    <scope>NUCLEOTIDE SEQUENCE [LARGE SCALE GENOMIC DNA]</scope>
    <source>
        <strain evidence="5 6">18JY8-7</strain>
    </source>
</reference>
<dbReference type="Gene3D" id="1.10.10.10">
    <property type="entry name" value="Winged helix-like DNA-binding domain superfamily/Winged helix DNA-binding domain"/>
    <property type="match status" value="1"/>
</dbReference>
<dbReference type="GO" id="GO:0006355">
    <property type="term" value="P:regulation of DNA-templated transcription"/>
    <property type="evidence" value="ECO:0007669"/>
    <property type="project" value="InterPro"/>
</dbReference>
<protein>
    <recommendedName>
        <fullName evidence="4">HTH luxR-type domain-containing protein</fullName>
    </recommendedName>
</protein>
<dbReference type="SMART" id="SM00421">
    <property type="entry name" value="HTH_LUXR"/>
    <property type="match status" value="1"/>
</dbReference>
<dbReference type="InterPro" id="IPR000792">
    <property type="entry name" value="Tscrpt_reg_LuxR_C"/>
</dbReference>
<dbReference type="PRINTS" id="PR00038">
    <property type="entry name" value="HTHLUXR"/>
</dbReference>
<dbReference type="Pfam" id="PF00196">
    <property type="entry name" value="GerE"/>
    <property type="match status" value="1"/>
</dbReference>